<dbReference type="EMBL" id="CP048985">
    <property type="protein sequence ID" value="QID78597.1"/>
    <property type="molecule type" value="Genomic_DNA"/>
</dbReference>
<sequence length="93" mass="10845">MLRTTFLRTPRQLMRKSPRASFSIVTRAAFPHLKNNQDEAEKKEQGLFDSNKKRLDTLEHGKNPDYKQPGMEDLKKKGDDARIEQNRPDDGVY</sequence>
<dbReference type="Proteomes" id="UP000501346">
    <property type="component" value="Chromosome ScIV"/>
</dbReference>
<evidence type="ECO:0000313" key="2">
    <source>
        <dbReference type="EMBL" id="QID78597.1"/>
    </source>
</evidence>
<feature type="compositionally biased region" description="Basic and acidic residues" evidence="1">
    <location>
        <begin position="35"/>
        <end position="93"/>
    </location>
</feature>
<keyword evidence="3" id="KW-1185">Reference proteome</keyword>
<organism evidence="2 3">
    <name type="scientific">Saccharomyces pastorianus</name>
    <name type="common">Lager yeast</name>
    <name type="synonym">Saccharomyces cerevisiae x Saccharomyces eubayanus</name>
    <dbReference type="NCBI Taxonomy" id="27292"/>
    <lineage>
        <taxon>Eukaryota</taxon>
        <taxon>Fungi</taxon>
        <taxon>Dikarya</taxon>
        <taxon>Ascomycota</taxon>
        <taxon>Saccharomycotina</taxon>
        <taxon>Saccharomycetes</taxon>
        <taxon>Saccharomycetales</taxon>
        <taxon>Saccharomycetaceae</taxon>
        <taxon>Saccharomyces</taxon>
    </lineage>
</organism>
<dbReference type="AlphaFoldDB" id="A0A6C1DPS3"/>
<accession>A0A6C1DPS3</accession>
<name>A0A6C1DPS3_SACPS</name>
<evidence type="ECO:0000256" key="1">
    <source>
        <dbReference type="SAM" id="MobiDB-lite"/>
    </source>
</evidence>
<feature type="region of interest" description="Disordered" evidence="1">
    <location>
        <begin position="30"/>
        <end position="93"/>
    </location>
</feature>
<proteinExistence type="predicted"/>
<gene>
    <name evidence="2" type="primary">FMP16_1</name>
    <name evidence="2" type="ORF">GRS66_000812</name>
</gene>
<evidence type="ECO:0000313" key="3">
    <source>
        <dbReference type="Proteomes" id="UP000501346"/>
    </source>
</evidence>
<dbReference type="OrthoDB" id="4034641at2759"/>
<reference evidence="2 3" key="1">
    <citation type="journal article" date="2019" name="BMC Genomics">
        <title>Chromosome level assembly and comparative genome analysis confirm lager-brewing yeasts originated from a single hybridization.</title>
        <authorList>
            <person name="Salazar A.N."/>
            <person name="Gorter de Vries A.R."/>
            <person name="van den Broek M."/>
            <person name="Brouwers N."/>
            <person name="de la Torre Cortes P."/>
            <person name="Kuijpers N.G.A."/>
            <person name="Daran J.G."/>
            <person name="Abeel T."/>
        </authorList>
    </citation>
    <scope>NUCLEOTIDE SEQUENCE [LARGE SCALE GENOMIC DNA]</scope>
    <source>
        <strain evidence="2 3">CBS 1483</strain>
    </source>
</reference>
<dbReference type="SMR" id="A0A6C1DPS3"/>
<protein>
    <submittedName>
        <fullName evidence="2">Protein fmp16, mitochondrial</fullName>
    </submittedName>
</protein>